<dbReference type="EMBL" id="JAWONS010000290">
    <property type="protein sequence ID" value="MDW2800003.1"/>
    <property type="molecule type" value="Genomic_DNA"/>
</dbReference>
<accession>A0ABU4GR12</accession>
<dbReference type="SUPFAM" id="SSF52266">
    <property type="entry name" value="SGNH hydrolase"/>
    <property type="match status" value="1"/>
</dbReference>
<dbReference type="InterPro" id="IPR013830">
    <property type="entry name" value="SGNH_hydro"/>
</dbReference>
<dbReference type="InterPro" id="IPR037459">
    <property type="entry name" value="RhgT-like"/>
</dbReference>
<comment type="similarity">
    <text evidence="1">Belongs to the 'GDSL' lipolytic enzyme family.</text>
</comment>
<evidence type="ECO:0000259" key="3">
    <source>
        <dbReference type="Pfam" id="PF13472"/>
    </source>
</evidence>
<organism evidence="4 5">
    <name type="scientific">Clostridium boliviensis</name>
    <dbReference type="NCBI Taxonomy" id="318465"/>
    <lineage>
        <taxon>Bacteria</taxon>
        <taxon>Bacillati</taxon>
        <taxon>Bacillota</taxon>
        <taxon>Clostridia</taxon>
        <taxon>Eubacteriales</taxon>
        <taxon>Clostridiaceae</taxon>
        <taxon>Clostridium</taxon>
    </lineage>
</organism>
<comment type="caution">
    <text evidence="4">The sequence shown here is derived from an EMBL/GenBank/DDBJ whole genome shotgun (WGS) entry which is preliminary data.</text>
</comment>
<dbReference type="PANTHER" id="PTHR43695">
    <property type="entry name" value="PUTATIVE (AFU_ORTHOLOGUE AFUA_2G17250)-RELATED"/>
    <property type="match status" value="1"/>
</dbReference>
<sequence length="226" mass="24975">MAAIFYAGDSTVKFNKITTYPQTGLSQAMLLYLADGVEMKSFAQNGRSTKSFLHEGRLALMEKEMKEEDFLFIQFGHNDEKDDSARHTDPDTTFQENLMKFIQAARNKGVYPVLITPIARRLFNDQGKFLPGSHGAYPEAVKQTGEKACVPVIDLTAITEAYLQSVGDLASRAYFMWPGDNTHLKPEGAVIMAGFLAGELKKLGAPYENLLDLGNVLVENQGLDVS</sequence>
<gene>
    <name evidence="4" type="ORF">RZO55_20730</name>
</gene>
<dbReference type="InterPro" id="IPR036514">
    <property type="entry name" value="SGNH_hydro_sf"/>
</dbReference>
<name>A0ABU4GR12_9CLOT</name>
<keyword evidence="2" id="KW-0378">Hydrolase</keyword>
<dbReference type="Pfam" id="PF13472">
    <property type="entry name" value="Lipase_GDSL_2"/>
    <property type="match status" value="1"/>
</dbReference>
<dbReference type="PANTHER" id="PTHR43695:SF1">
    <property type="entry name" value="RHAMNOGALACTURONAN ACETYLESTERASE"/>
    <property type="match status" value="1"/>
</dbReference>
<protein>
    <submittedName>
        <fullName evidence="4">Rhamnogalacturonan acetylesterase</fullName>
    </submittedName>
</protein>
<dbReference type="CDD" id="cd01821">
    <property type="entry name" value="Rhamnogalacturan_acetylesterase_like"/>
    <property type="match status" value="1"/>
</dbReference>
<evidence type="ECO:0000256" key="1">
    <source>
        <dbReference type="ARBA" id="ARBA00008668"/>
    </source>
</evidence>
<feature type="domain" description="SGNH hydrolase-type esterase" evidence="3">
    <location>
        <begin position="39"/>
        <end position="188"/>
    </location>
</feature>
<dbReference type="Gene3D" id="3.40.50.1110">
    <property type="entry name" value="SGNH hydrolase"/>
    <property type="match status" value="1"/>
</dbReference>
<reference evidence="4 5" key="1">
    <citation type="submission" date="2023-10" db="EMBL/GenBank/DDBJ databases">
        <title>A novel Glycoside Hydrolase 43-Like Enzyme from Clostrdium boliviensis is an Endo-xylanase, and a Candidate for Xylooligosaccharides Production from Different Xylan Substrates.</title>
        <authorList>
            <person name="Alvarez M.T."/>
            <person name="Rocabado-Villegas L.R."/>
            <person name="Salas-Veizaga D.M."/>
            <person name="Linares-Pasten J.A."/>
            <person name="Gudmundsdottir E.E."/>
            <person name="Hreggvidsson G.O."/>
            <person name="Adlercreutz P."/>
            <person name="Nordberg Karlsson E."/>
        </authorList>
    </citation>
    <scope>NUCLEOTIDE SEQUENCE [LARGE SCALE GENOMIC DNA]</scope>
    <source>
        <strain evidence="4 5">E-1</strain>
    </source>
</reference>
<evidence type="ECO:0000256" key="2">
    <source>
        <dbReference type="ARBA" id="ARBA00022801"/>
    </source>
</evidence>
<evidence type="ECO:0000313" key="5">
    <source>
        <dbReference type="Proteomes" id="UP001276854"/>
    </source>
</evidence>
<proteinExistence type="inferred from homology"/>
<evidence type="ECO:0000313" key="4">
    <source>
        <dbReference type="EMBL" id="MDW2800003.1"/>
    </source>
</evidence>
<dbReference type="RefSeq" id="WP_318066191.1">
    <property type="nucleotide sequence ID" value="NZ_JAWONS010000290.1"/>
</dbReference>
<dbReference type="Proteomes" id="UP001276854">
    <property type="component" value="Unassembled WGS sequence"/>
</dbReference>
<keyword evidence="5" id="KW-1185">Reference proteome</keyword>